<dbReference type="InterPro" id="IPR003765">
    <property type="entry name" value="NO3_reductase_chaperone_NarJ"/>
</dbReference>
<dbReference type="RefSeq" id="WP_090018891.1">
    <property type="nucleotide sequence ID" value="NZ_FNCE01000002.1"/>
</dbReference>
<keyword evidence="1" id="KW-0534">Nitrate assimilation</keyword>
<dbReference type="GO" id="GO:0051131">
    <property type="term" value="P:chaperone-mediated protein complex assembly"/>
    <property type="evidence" value="ECO:0007669"/>
    <property type="project" value="InterPro"/>
</dbReference>
<evidence type="ECO:0000313" key="4">
    <source>
        <dbReference type="Proteomes" id="UP000199415"/>
    </source>
</evidence>
<sequence>MYTCAALAALLNYPTAELQQAVRDGEIARALRREGLVPRRQREALKPLLDELATWDLLDLQSRYVALFDRSRARSLHLFEHVHGESRDRGEAMVQLQQMYAQAGLELAAKELPDYLPLYLEYCSVLAPEEACQRLSQPIHVIAGIRSRLKERGSSYAPVFEALEALSAQPADAASLEQILKEGDDEPDDTERLDREWAEDPVSFGPDAPGTGGNSCGRIKQIAERVAAATTGKQAHHADRETPQ</sequence>
<dbReference type="STRING" id="1082479.SAMN05216241_102261"/>
<dbReference type="NCBIfam" id="TIGR00684">
    <property type="entry name" value="narJ"/>
    <property type="match status" value="1"/>
</dbReference>
<dbReference type="Gene3D" id="1.10.3480.10">
    <property type="entry name" value="TorD-like"/>
    <property type="match status" value="1"/>
</dbReference>
<dbReference type="InterPro" id="IPR036411">
    <property type="entry name" value="TorD-like_sf"/>
</dbReference>
<dbReference type="OrthoDB" id="8478585at2"/>
<dbReference type="PANTHER" id="PTHR43680:SF2">
    <property type="entry name" value="NITRATE REDUCTASE MOLYBDENUM COFACTOR ASSEMBLY CHAPERONE NARJ"/>
    <property type="match status" value="1"/>
</dbReference>
<dbReference type="EMBL" id="FNCE01000002">
    <property type="protein sequence ID" value="SDF76197.1"/>
    <property type="molecule type" value="Genomic_DNA"/>
</dbReference>
<dbReference type="GO" id="GO:0051082">
    <property type="term" value="F:unfolded protein binding"/>
    <property type="evidence" value="ECO:0007669"/>
    <property type="project" value="InterPro"/>
</dbReference>
<gene>
    <name evidence="3" type="ORF">SAMN05216241_102261</name>
</gene>
<evidence type="ECO:0000256" key="2">
    <source>
        <dbReference type="SAM" id="MobiDB-lite"/>
    </source>
</evidence>
<evidence type="ECO:0000256" key="1">
    <source>
        <dbReference type="ARBA" id="ARBA00023063"/>
    </source>
</evidence>
<evidence type="ECO:0000313" key="3">
    <source>
        <dbReference type="EMBL" id="SDF76197.1"/>
    </source>
</evidence>
<name>A0A1G7NQK4_9PROT</name>
<dbReference type="InterPro" id="IPR020945">
    <property type="entry name" value="DMSO/NO3_reduct_chaperone"/>
</dbReference>
<organism evidence="3 4">
    <name type="scientific">Limimonas halophila</name>
    <dbReference type="NCBI Taxonomy" id="1082479"/>
    <lineage>
        <taxon>Bacteria</taxon>
        <taxon>Pseudomonadati</taxon>
        <taxon>Pseudomonadota</taxon>
        <taxon>Alphaproteobacteria</taxon>
        <taxon>Rhodospirillales</taxon>
        <taxon>Rhodovibrionaceae</taxon>
        <taxon>Limimonas</taxon>
    </lineage>
</organism>
<dbReference type="GO" id="GO:0042128">
    <property type="term" value="P:nitrate assimilation"/>
    <property type="evidence" value="ECO:0007669"/>
    <property type="project" value="UniProtKB-KW"/>
</dbReference>
<dbReference type="AlphaFoldDB" id="A0A1G7NQK4"/>
<proteinExistence type="predicted"/>
<dbReference type="PANTHER" id="PTHR43680">
    <property type="entry name" value="NITRATE REDUCTASE MOLYBDENUM COFACTOR ASSEMBLY CHAPERONE"/>
    <property type="match status" value="1"/>
</dbReference>
<dbReference type="Proteomes" id="UP000199415">
    <property type="component" value="Unassembled WGS sequence"/>
</dbReference>
<dbReference type="GO" id="GO:0016530">
    <property type="term" value="F:metallochaperone activity"/>
    <property type="evidence" value="ECO:0007669"/>
    <property type="project" value="TreeGrafter"/>
</dbReference>
<dbReference type="Pfam" id="PF02613">
    <property type="entry name" value="Nitrate_red_del"/>
    <property type="match status" value="1"/>
</dbReference>
<dbReference type="SUPFAM" id="SSF89155">
    <property type="entry name" value="TorD-like"/>
    <property type="match status" value="1"/>
</dbReference>
<accession>A0A1G7NQK4</accession>
<reference evidence="3 4" key="1">
    <citation type="submission" date="2016-10" db="EMBL/GenBank/DDBJ databases">
        <authorList>
            <person name="de Groot N.N."/>
        </authorList>
    </citation>
    <scope>NUCLEOTIDE SEQUENCE [LARGE SCALE GENOMIC DNA]</scope>
    <source>
        <strain evidence="3 4">DSM 25584</strain>
    </source>
</reference>
<protein>
    <submittedName>
        <fullName evidence="3">Respiratory nitrate reductase chaperone NarJ</fullName>
    </submittedName>
</protein>
<feature type="region of interest" description="Disordered" evidence="2">
    <location>
        <begin position="182"/>
        <end position="217"/>
    </location>
</feature>
<keyword evidence="4" id="KW-1185">Reference proteome</keyword>